<dbReference type="InterPro" id="IPR013249">
    <property type="entry name" value="RNA_pol_sigma70_r4_t2"/>
</dbReference>
<dbReference type="CDD" id="cd06171">
    <property type="entry name" value="Sigma70_r4"/>
    <property type="match status" value="1"/>
</dbReference>
<proteinExistence type="inferred from homology"/>
<dbReference type="InterPro" id="IPR039425">
    <property type="entry name" value="RNA_pol_sigma-70-like"/>
</dbReference>
<keyword evidence="2" id="KW-0805">Transcription regulation</keyword>
<dbReference type="InterPro" id="IPR007627">
    <property type="entry name" value="RNA_pol_sigma70_r2"/>
</dbReference>
<evidence type="ECO:0000313" key="9">
    <source>
        <dbReference type="Proteomes" id="UP000256629"/>
    </source>
</evidence>
<dbReference type="AlphaFoldDB" id="A0A3D9HDQ2"/>
<protein>
    <submittedName>
        <fullName evidence="8">RNA polymerase sigma-70 factor (ECF subfamily)</fullName>
    </submittedName>
</protein>
<reference evidence="8 9" key="1">
    <citation type="submission" date="2018-07" db="EMBL/GenBank/DDBJ databases">
        <title>Genomic Encyclopedia of Type Strains, Phase III (KMG-III): the genomes of soil and plant-associated and newly described type strains.</title>
        <authorList>
            <person name="Whitman W."/>
        </authorList>
    </citation>
    <scope>NUCLEOTIDE SEQUENCE [LARGE SCALE GENOMIC DNA]</scope>
    <source>
        <strain evidence="8 9">CECT 8487</strain>
    </source>
</reference>
<dbReference type="GO" id="GO:0016987">
    <property type="term" value="F:sigma factor activity"/>
    <property type="evidence" value="ECO:0007669"/>
    <property type="project" value="UniProtKB-KW"/>
</dbReference>
<keyword evidence="5" id="KW-0804">Transcription</keyword>
<comment type="similarity">
    <text evidence="1">Belongs to the sigma-70 factor family. ECF subfamily.</text>
</comment>
<dbReference type="NCBIfam" id="TIGR02937">
    <property type="entry name" value="sigma70-ECF"/>
    <property type="match status" value="1"/>
</dbReference>
<dbReference type="GO" id="GO:0006352">
    <property type="term" value="P:DNA-templated transcription initiation"/>
    <property type="evidence" value="ECO:0007669"/>
    <property type="project" value="InterPro"/>
</dbReference>
<dbReference type="PANTHER" id="PTHR43133">
    <property type="entry name" value="RNA POLYMERASE ECF-TYPE SIGMA FACTO"/>
    <property type="match status" value="1"/>
</dbReference>
<name>A0A3D9HDQ2_9FLAO</name>
<evidence type="ECO:0000313" key="8">
    <source>
        <dbReference type="EMBL" id="RED47593.1"/>
    </source>
</evidence>
<gene>
    <name evidence="8" type="ORF">DFQ02_106221</name>
</gene>
<evidence type="ECO:0000256" key="2">
    <source>
        <dbReference type="ARBA" id="ARBA00023015"/>
    </source>
</evidence>
<dbReference type="InterPro" id="IPR013324">
    <property type="entry name" value="RNA_pol_sigma_r3/r4-like"/>
</dbReference>
<dbReference type="SUPFAM" id="SSF88946">
    <property type="entry name" value="Sigma2 domain of RNA polymerase sigma factors"/>
    <property type="match status" value="1"/>
</dbReference>
<dbReference type="InterPro" id="IPR036388">
    <property type="entry name" value="WH-like_DNA-bd_sf"/>
</dbReference>
<dbReference type="Gene3D" id="1.10.10.10">
    <property type="entry name" value="Winged helix-like DNA-binding domain superfamily/Winged helix DNA-binding domain"/>
    <property type="match status" value="1"/>
</dbReference>
<feature type="domain" description="RNA polymerase sigma-70 region 2" evidence="6">
    <location>
        <begin position="21"/>
        <end position="84"/>
    </location>
</feature>
<dbReference type="OrthoDB" id="659855at2"/>
<dbReference type="Gene3D" id="1.10.1740.10">
    <property type="match status" value="1"/>
</dbReference>
<keyword evidence="4" id="KW-0238">DNA-binding</keyword>
<dbReference type="EMBL" id="QRDX01000006">
    <property type="protein sequence ID" value="RED47593.1"/>
    <property type="molecule type" value="Genomic_DNA"/>
</dbReference>
<dbReference type="GO" id="GO:0003677">
    <property type="term" value="F:DNA binding"/>
    <property type="evidence" value="ECO:0007669"/>
    <property type="project" value="UniProtKB-KW"/>
</dbReference>
<keyword evidence="3" id="KW-0731">Sigma factor</keyword>
<organism evidence="8 9">
    <name type="scientific">Seonamhaeicola aphaedonensis</name>
    <dbReference type="NCBI Taxonomy" id="1461338"/>
    <lineage>
        <taxon>Bacteria</taxon>
        <taxon>Pseudomonadati</taxon>
        <taxon>Bacteroidota</taxon>
        <taxon>Flavobacteriia</taxon>
        <taxon>Flavobacteriales</taxon>
        <taxon>Flavobacteriaceae</taxon>
    </lineage>
</organism>
<evidence type="ECO:0000256" key="4">
    <source>
        <dbReference type="ARBA" id="ARBA00023125"/>
    </source>
</evidence>
<dbReference type="InterPro" id="IPR014284">
    <property type="entry name" value="RNA_pol_sigma-70_dom"/>
</dbReference>
<dbReference type="PANTHER" id="PTHR43133:SF8">
    <property type="entry name" value="RNA POLYMERASE SIGMA FACTOR HI_1459-RELATED"/>
    <property type="match status" value="1"/>
</dbReference>
<accession>A0A3D9HDQ2</accession>
<dbReference type="SUPFAM" id="SSF88659">
    <property type="entry name" value="Sigma3 and sigma4 domains of RNA polymerase sigma factors"/>
    <property type="match status" value="1"/>
</dbReference>
<dbReference type="Proteomes" id="UP000256629">
    <property type="component" value="Unassembled WGS sequence"/>
</dbReference>
<dbReference type="Pfam" id="PF08281">
    <property type="entry name" value="Sigma70_r4_2"/>
    <property type="match status" value="1"/>
</dbReference>
<keyword evidence="9" id="KW-1185">Reference proteome</keyword>
<comment type="caution">
    <text evidence="8">The sequence shown here is derived from an EMBL/GenBank/DDBJ whole genome shotgun (WGS) entry which is preliminary data.</text>
</comment>
<dbReference type="InterPro" id="IPR013325">
    <property type="entry name" value="RNA_pol_sigma_r2"/>
</dbReference>
<dbReference type="Pfam" id="PF04542">
    <property type="entry name" value="Sigma70_r2"/>
    <property type="match status" value="1"/>
</dbReference>
<evidence type="ECO:0000259" key="6">
    <source>
        <dbReference type="Pfam" id="PF04542"/>
    </source>
</evidence>
<sequence>MKMSKPLHDNICAEHIFSSIFNKHAKDLHNFLYYKFGELLNPKDKAQEAFVKLWENCAKVTPDKAKSFLFTTANNLMLNEAAHQKVVLKHQKIAKPKLSTNESPEFLMREKEYNDKLQKALANLTEPQRVAFMMNRVEGKRFKEIAEILDISTKAVEKRIYGALEKLRKEIKEL</sequence>
<evidence type="ECO:0000256" key="1">
    <source>
        <dbReference type="ARBA" id="ARBA00010641"/>
    </source>
</evidence>
<evidence type="ECO:0000256" key="5">
    <source>
        <dbReference type="ARBA" id="ARBA00023163"/>
    </source>
</evidence>
<feature type="domain" description="RNA polymerase sigma factor 70 region 4 type 2" evidence="7">
    <location>
        <begin position="116"/>
        <end position="167"/>
    </location>
</feature>
<evidence type="ECO:0000256" key="3">
    <source>
        <dbReference type="ARBA" id="ARBA00023082"/>
    </source>
</evidence>
<evidence type="ECO:0000259" key="7">
    <source>
        <dbReference type="Pfam" id="PF08281"/>
    </source>
</evidence>